<feature type="domain" description="FAD-binding FR-type" evidence="7">
    <location>
        <begin position="512"/>
        <end position="620"/>
    </location>
</feature>
<keyword evidence="2" id="KW-0285">Flavoprotein</keyword>
<accession>A0A3M7GL65</accession>
<dbReference type="GO" id="GO:0016491">
    <property type="term" value="F:oxidoreductase activity"/>
    <property type="evidence" value="ECO:0007669"/>
    <property type="project" value="InterPro"/>
</dbReference>
<dbReference type="SUPFAM" id="SSF52833">
    <property type="entry name" value="Thioredoxin-like"/>
    <property type="match status" value="1"/>
</dbReference>
<dbReference type="InterPro" id="IPR008333">
    <property type="entry name" value="Cbr1-like_FAD-bd_dom"/>
</dbReference>
<dbReference type="AlphaFoldDB" id="A0A3M7GL65"/>
<evidence type="ECO:0000259" key="7">
    <source>
        <dbReference type="PROSITE" id="PS51384"/>
    </source>
</evidence>
<evidence type="ECO:0000256" key="6">
    <source>
        <dbReference type="SAM" id="MobiDB-lite"/>
    </source>
</evidence>
<dbReference type="InterPro" id="IPR017938">
    <property type="entry name" value="Riboflavin_synthase-like_b-brl"/>
</dbReference>
<feature type="compositionally biased region" description="Basic and acidic residues" evidence="6">
    <location>
        <begin position="196"/>
        <end position="205"/>
    </location>
</feature>
<sequence length="808" mass="88520">MSFLRRSARRAPQLSPLSLRHRRTFASRIDIPFTPPPVPVIEKCPVPTCPCSAAPDGLQIEREQNINGSMAAYAEQVLLCTGRSDWASRIETEENADGEIVRQLKSFLGPGGKFSDVRRDSPVSTCTLPNQPSFVAEEAFMRTSTLVATRANNHRQPYHNVMLTNSSIQSSASPTHQNERSSQTPSTSRSIPAAKPGKDPSIAREQDAPAIPPASAFLLPSFQYVPTIPTEASAVEAFCKGFVLPSQLHQSHDKLSREQQNILRRQPELQKQFIGARKIDEILVLICGHGGRDERCGKLGPVLQKEFEDKLQRQNIALLHDAPVAEAEEINTDVEGYVPTARTGLISHIGGHKWAGNVIVYIPPSFASNRLAGKGIWYGRVGPEHVEGIVAKTIMDGKVIKELFRGGIDQNREIIRFYMQKMNVSTRCLRVARPLRRRIIDTTRSQAQTLQRCQRCYASETAKPKHEDNPKQAQRASGSYTSVFATLALSAAIGWAFHEYSGDGKGTTSKPGEFVRYTLVGKEEVSSTCSIFTLKPAAGTSIDTAELYDKRAISSVQFKQPQLQIARAYTILPPIEGQEPQELRFLIRKERNGEVSGYLHRLQLGAEIEVRGPSVDYVLPEKIGKVMFLAGGTGIAPAIQIASEVDDGVDVHILWACRQREDCAGGVSDTASSHSSWGWNLFGWFGGTASNFERAHGTTVASSEPNAVISQLDALKQKQAGALKTDYFVDEEGSVVQPKTITSLLQQGAAKSDNLPDPAERLLIVSGPDGFVNHWAGPKQWVGGREVQGPLGGVLSSLDLHGYKVIKL</sequence>
<evidence type="ECO:0000256" key="3">
    <source>
        <dbReference type="ARBA" id="ARBA00022827"/>
    </source>
</evidence>
<protein>
    <recommendedName>
        <fullName evidence="5">Altered inheritance of mitochondria protein 32</fullName>
    </recommendedName>
</protein>
<dbReference type="PROSITE" id="PS51384">
    <property type="entry name" value="FAD_FR"/>
    <property type="match status" value="1"/>
</dbReference>
<feature type="compositionally biased region" description="Polar residues" evidence="6">
    <location>
        <begin position="168"/>
        <end position="190"/>
    </location>
</feature>
<evidence type="ECO:0000313" key="9">
    <source>
        <dbReference type="Proteomes" id="UP000269539"/>
    </source>
</evidence>
<dbReference type="SUPFAM" id="SSF52343">
    <property type="entry name" value="Ferredoxin reductase-like, C-terminal NADP-linked domain"/>
    <property type="match status" value="1"/>
</dbReference>
<dbReference type="CDD" id="cd06183">
    <property type="entry name" value="cyt_b5_reduct_like"/>
    <property type="match status" value="1"/>
</dbReference>
<comment type="cofactor">
    <cofactor evidence="1">
        <name>FAD</name>
        <dbReference type="ChEBI" id="CHEBI:57692"/>
    </cofactor>
</comment>
<dbReference type="InterPro" id="IPR039261">
    <property type="entry name" value="FNR_nucleotide-bd"/>
</dbReference>
<dbReference type="PANTHER" id="PTHR31902">
    <property type="entry name" value="ACTIN PATCHES DISTAL PROTEIN 1"/>
    <property type="match status" value="1"/>
</dbReference>
<dbReference type="InterPro" id="IPR017927">
    <property type="entry name" value="FAD-bd_FR_type"/>
</dbReference>
<name>A0A3M7GL65_HORWE</name>
<comment type="similarity">
    <text evidence="4">Belongs to the AIM32 family.</text>
</comment>
<evidence type="ECO:0000256" key="5">
    <source>
        <dbReference type="ARBA" id="ARBA00040895"/>
    </source>
</evidence>
<gene>
    <name evidence="8" type="ORF">D0864_03343</name>
</gene>
<evidence type="ECO:0000256" key="2">
    <source>
        <dbReference type="ARBA" id="ARBA00022630"/>
    </source>
</evidence>
<dbReference type="Proteomes" id="UP000269539">
    <property type="component" value="Unassembled WGS sequence"/>
</dbReference>
<organism evidence="8 9">
    <name type="scientific">Hortaea werneckii</name>
    <name type="common">Black yeast</name>
    <name type="synonym">Cladosporium werneckii</name>
    <dbReference type="NCBI Taxonomy" id="91943"/>
    <lineage>
        <taxon>Eukaryota</taxon>
        <taxon>Fungi</taxon>
        <taxon>Dikarya</taxon>
        <taxon>Ascomycota</taxon>
        <taxon>Pezizomycotina</taxon>
        <taxon>Dothideomycetes</taxon>
        <taxon>Dothideomycetidae</taxon>
        <taxon>Mycosphaerellales</taxon>
        <taxon>Teratosphaeriaceae</taxon>
        <taxon>Hortaea</taxon>
    </lineage>
</organism>
<dbReference type="Pfam" id="PF00970">
    <property type="entry name" value="FAD_binding_6"/>
    <property type="match status" value="1"/>
</dbReference>
<dbReference type="EMBL" id="QWIO01000256">
    <property type="protein sequence ID" value="RMZ01900.1"/>
    <property type="molecule type" value="Genomic_DNA"/>
</dbReference>
<dbReference type="Gene3D" id="2.40.30.10">
    <property type="entry name" value="Translation factors"/>
    <property type="match status" value="1"/>
</dbReference>
<dbReference type="PANTHER" id="PTHR31902:SF7">
    <property type="entry name" value="ALTERED INHERITANCE OF MITOCHONDRIA PROTEIN 32"/>
    <property type="match status" value="1"/>
</dbReference>
<dbReference type="Gene3D" id="3.40.50.80">
    <property type="entry name" value="Nucleotide-binding domain of ferredoxin-NADP reductase (FNR) module"/>
    <property type="match status" value="1"/>
</dbReference>
<comment type="caution">
    <text evidence="8">The sequence shown here is derived from an EMBL/GenBank/DDBJ whole genome shotgun (WGS) entry which is preliminary data.</text>
</comment>
<keyword evidence="3" id="KW-0274">FAD</keyword>
<evidence type="ECO:0000256" key="1">
    <source>
        <dbReference type="ARBA" id="ARBA00001974"/>
    </source>
</evidence>
<proteinExistence type="inferred from homology"/>
<evidence type="ECO:0000313" key="8">
    <source>
        <dbReference type="EMBL" id="RMZ01900.1"/>
    </source>
</evidence>
<dbReference type="InterPro" id="IPR009737">
    <property type="entry name" value="Aim32/Apd1-like"/>
</dbReference>
<evidence type="ECO:0000256" key="4">
    <source>
        <dbReference type="ARBA" id="ARBA00038208"/>
    </source>
</evidence>
<feature type="region of interest" description="Disordered" evidence="6">
    <location>
        <begin position="168"/>
        <end position="205"/>
    </location>
</feature>
<dbReference type="InterPro" id="IPR036249">
    <property type="entry name" value="Thioredoxin-like_sf"/>
</dbReference>
<dbReference type="Gene3D" id="3.40.30.10">
    <property type="entry name" value="Glutaredoxin"/>
    <property type="match status" value="1"/>
</dbReference>
<dbReference type="Pfam" id="PF06999">
    <property type="entry name" value="Suc_Fer-like"/>
    <property type="match status" value="1"/>
</dbReference>
<reference evidence="8 9" key="1">
    <citation type="journal article" date="2018" name="BMC Genomics">
        <title>Genomic evidence for intraspecific hybridization in a clonal and extremely halotolerant yeast.</title>
        <authorList>
            <person name="Gostincar C."/>
            <person name="Stajich J.E."/>
            <person name="Zupancic J."/>
            <person name="Zalar P."/>
            <person name="Gunde-Cimerman N."/>
        </authorList>
    </citation>
    <scope>NUCLEOTIDE SEQUENCE [LARGE SCALE GENOMIC DNA]</scope>
    <source>
        <strain evidence="8 9">EXF-10513</strain>
    </source>
</reference>
<dbReference type="SUPFAM" id="SSF63380">
    <property type="entry name" value="Riboflavin synthase domain-like"/>
    <property type="match status" value="1"/>
</dbReference>
<dbReference type="CDD" id="cd03062">
    <property type="entry name" value="TRX_Fd_Sucrase"/>
    <property type="match status" value="1"/>
</dbReference>